<dbReference type="RefSeq" id="WP_007287350.1">
    <property type="nucleotide sequence ID" value="NZ_BAABXU010000001.1"/>
</dbReference>
<dbReference type="PANTHER" id="PTHR34297">
    <property type="entry name" value="HYPOTHETICAL CYTOSOLIC PROTEIN-RELATED"/>
    <property type="match status" value="1"/>
</dbReference>
<feature type="region of interest" description="Disordered" evidence="2">
    <location>
        <begin position="136"/>
        <end position="161"/>
    </location>
</feature>
<dbReference type="PANTHER" id="PTHR34297:SF1">
    <property type="entry name" value="ASP23_GLS24 FAMILY ENVELOPE STRESS RESPONSE PROTEIN"/>
    <property type="match status" value="1"/>
</dbReference>
<proteinExistence type="inferred from homology"/>
<dbReference type="EMBL" id="JAJBMB010000001">
    <property type="protein sequence ID" value="MCB5444758.1"/>
    <property type="molecule type" value="Genomic_DNA"/>
</dbReference>
<evidence type="ECO:0000313" key="3">
    <source>
        <dbReference type="EMBL" id="MCB5444758.1"/>
    </source>
</evidence>
<sequence length="161" mass="17842">MENNNLGQVKISNEVIVTIAGLAALEVENVETITTITDKLLKNNGVKIQIDEEQIILDIYVNIEFGESIPDTAFKIQENVKNTVETMTGLEVSIVNVHVQGITFYKEKAEKEEAKAQKKEEAKLAKAAKKEEARLAKEAKKAAKAEENEENGQDDEITIAE</sequence>
<protein>
    <submittedName>
        <fullName evidence="4">Alkaline shock protein 23</fullName>
    </submittedName>
    <submittedName>
        <fullName evidence="3">Asp23/Gls24 family envelope stress response protein</fullName>
    </submittedName>
</protein>
<evidence type="ECO:0000313" key="4">
    <source>
        <dbReference type="EMBL" id="VYT77872.1"/>
    </source>
</evidence>
<gene>
    <name evidence="4" type="ORF">IBLFYP30_00059</name>
    <name evidence="3" type="ORF">LIP50_00925</name>
</gene>
<reference evidence="3 5" key="2">
    <citation type="submission" date="2021-10" db="EMBL/GenBank/DDBJ databases">
        <title>Collection of gut derived symbiotic bacterial strains cultured from healthy donors.</title>
        <authorList>
            <person name="Lin H."/>
            <person name="Littmann E."/>
            <person name="Claire K."/>
            <person name="Pamer E."/>
        </authorList>
    </citation>
    <scope>NUCLEOTIDE SEQUENCE [LARGE SCALE GENOMIC DNA]</scope>
    <source>
        <strain evidence="3 5">MSK.17.68</strain>
    </source>
</reference>
<dbReference type="Pfam" id="PF03780">
    <property type="entry name" value="Asp23"/>
    <property type="match status" value="1"/>
</dbReference>
<comment type="similarity">
    <text evidence="1">Belongs to the asp23 family.</text>
</comment>
<dbReference type="AlphaFoldDB" id="A0A6N2ZLQ3"/>
<name>A0A6N2ZLQ3_9FIRM</name>
<feature type="compositionally biased region" description="Basic and acidic residues" evidence="2">
    <location>
        <begin position="136"/>
        <end position="146"/>
    </location>
</feature>
<dbReference type="EMBL" id="CACRUE010000012">
    <property type="protein sequence ID" value="VYT77872.1"/>
    <property type="molecule type" value="Genomic_DNA"/>
</dbReference>
<evidence type="ECO:0000313" key="5">
    <source>
        <dbReference type="Proteomes" id="UP001299409"/>
    </source>
</evidence>
<feature type="compositionally biased region" description="Acidic residues" evidence="2">
    <location>
        <begin position="147"/>
        <end position="161"/>
    </location>
</feature>
<dbReference type="InterPro" id="IPR005531">
    <property type="entry name" value="Asp23"/>
</dbReference>
<accession>A0A6N2ZLQ3</accession>
<evidence type="ECO:0000256" key="1">
    <source>
        <dbReference type="ARBA" id="ARBA00005721"/>
    </source>
</evidence>
<keyword evidence="5" id="KW-1185">Reference proteome</keyword>
<organism evidence="4">
    <name type="scientific">Intestinibacter bartlettii</name>
    <dbReference type="NCBI Taxonomy" id="261299"/>
    <lineage>
        <taxon>Bacteria</taxon>
        <taxon>Bacillati</taxon>
        <taxon>Bacillota</taxon>
        <taxon>Clostridia</taxon>
        <taxon>Peptostreptococcales</taxon>
        <taxon>Peptostreptococcaceae</taxon>
        <taxon>Intestinibacter</taxon>
    </lineage>
</organism>
<reference evidence="4" key="1">
    <citation type="submission" date="2019-11" db="EMBL/GenBank/DDBJ databases">
        <authorList>
            <person name="Feng L."/>
        </authorList>
    </citation>
    <scope>NUCLEOTIDE SEQUENCE</scope>
    <source>
        <strain evidence="4">IbartlettiiLFYP30</strain>
    </source>
</reference>
<dbReference type="GeneID" id="89564727"/>
<dbReference type="Proteomes" id="UP001299409">
    <property type="component" value="Unassembled WGS sequence"/>
</dbReference>
<evidence type="ECO:0000256" key="2">
    <source>
        <dbReference type="SAM" id="MobiDB-lite"/>
    </source>
</evidence>